<dbReference type="EMBL" id="CP025741">
    <property type="protein sequence ID" value="AYA46281.1"/>
    <property type="molecule type" value="Genomic_DNA"/>
</dbReference>
<evidence type="ECO:0000256" key="3">
    <source>
        <dbReference type="ARBA" id="ARBA00022532"/>
    </source>
</evidence>
<reference evidence="20" key="4">
    <citation type="submission" date="2021-10" db="EMBL/GenBank/DDBJ databases">
        <title>Complete genome sequences of five Ralstonia solancearum strains isolated from sunflower.</title>
        <authorList>
            <person name="She X."/>
            <person name="He Z."/>
        </authorList>
    </citation>
    <scope>NUCLEOTIDE SEQUENCE</scope>
    <source>
        <strain evidence="20">RS638</strain>
    </source>
</reference>
<dbReference type="PRINTS" id="PR00143">
    <property type="entry name" value="CITRTSNTHASE"/>
</dbReference>
<evidence type="ECO:0000256" key="5">
    <source>
        <dbReference type="ARBA" id="ARBA00049288"/>
    </source>
</evidence>
<evidence type="ECO:0000256" key="6">
    <source>
        <dbReference type="NCBIfam" id="TIGR01798"/>
    </source>
</evidence>
<dbReference type="Proteomes" id="UP000262427">
    <property type="component" value="Chromosome CM"/>
</dbReference>
<dbReference type="InterPro" id="IPR024176">
    <property type="entry name" value="Citrate_synthase_bac-typ"/>
</dbReference>
<evidence type="ECO:0000313" key="12">
    <source>
        <dbReference type="EMBL" id="CUV16875.1"/>
    </source>
</evidence>
<dbReference type="FunFam" id="1.10.230.10:FF:000002">
    <property type="entry name" value="Citrate synthase"/>
    <property type="match status" value="1"/>
</dbReference>
<name>A0A0S4VVS1_RALSL</name>
<dbReference type="CDD" id="cd06114">
    <property type="entry name" value="EcCS_like"/>
    <property type="match status" value="1"/>
</dbReference>
<dbReference type="NCBIfam" id="NF004126">
    <property type="entry name" value="PRK05614.1"/>
    <property type="match status" value="1"/>
</dbReference>
<keyword evidence="4 7" id="KW-0808">Transferase</keyword>
<dbReference type="PATRIC" id="fig|305.107.peg.5017"/>
<dbReference type="Gene3D" id="1.10.580.10">
    <property type="entry name" value="Citrate Synthase, domain 1"/>
    <property type="match status" value="1"/>
</dbReference>
<dbReference type="EMBL" id="LN899825">
    <property type="protein sequence ID" value="CUV32481.1"/>
    <property type="molecule type" value="Genomic_DNA"/>
</dbReference>
<reference evidence="11" key="2">
    <citation type="submission" date="2018-01" db="EMBL/GenBank/DDBJ databases">
        <title>Ralstonia pseudosolanacearum P824 infects blueberry.</title>
        <authorList>
            <person name="Bocsanczy A.M."/>
            <person name="Norman D.J."/>
        </authorList>
    </citation>
    <scope>NUCLEOTIDE SEQUENCE</scope>
    <source>
        <strain evidence="11">P824</strain>
    </source>
</reference>
<evidence type="ECO:0000313" key="11">
    <source>
        <dbReference type="EMBL" id="AYA46281.1"/>
    </source>
</evidence>
<evidence type="ECO:0000256" key="1">
    <source>
        <dbReference type="ARBA" id="ARBA00004751"/>
    </source>
</evidence>
<evidence type="ECO:0000313" key="16">
    <source>
        <dbReference type="EMBL" id="CUV38639.1"/>
    </source>
</evidence>
<evidence type="ECO:0000313" key="14">
    <source>
        <dbReference type="EMBL" id="CUV28990.1"/>
    </source>
</evidence>
<dbReference type="InterPro" id="IPR036969">
    <property type="entry name" value="Citrate_synthase_sf"/>
</dbReference>
<evidence type="ECO:0000256" key="7">
    <source>
        <dbReference type="PIRNR" id="PIRNR001369"/>
    </source>
</evidence>
<reference evidence="21" key="3">
    <citation type="submission" date="2018-01" db="EMBL/GenBank/DDBJ databases">
        <title>Raltonia solanacearum P824 infects blueberry.</title>
        <authorList>
            <person name="Bocsanczy A.M."/>
            <person name="Norman D.J."/>
        </authorList>
    </citation>
    <scope>NUCLEOTIDE SEQUENCE [LARGE SCALE GENOMIC DNA]</scope>
    <source>
        <strain evidence="21">P824</strain>
    </source>
</reference>
<feature type="active site" evidence="8">
    <location>
        <position position="310"/>
    </location>
</feature>
<dbReference type="InterPro" id="IPR019810">
    <property type="entry name" value="Citrate_synthase_AS"/>
</dbReference>
<dbReference type="GO" id="GO:0006099">
    <property type="term" value="P:tricarboxylic acid cycle"/>
    <property type="evidence" value="ECO:0007669"/>
    <property type="project" value="UniProtKB-UniRule"/>
</dbReference>
<dbReference type="EMBL" id="LN899824">
    <property type="protein sequence ID" value="CUV28990.1"/>
    <property type="molecule type" value="Genomic_DNA"/>
</dbReference>
<dbReference type="Pfam" id="PF00285">
    <property type="entry name" value="Citrate_synt"/>
    <property type="match status" value="1"/>
</dbReference>
<comment type="catalytic activity">
    <reaction evidence="5 9">
        <text>oxaloacetate + acetyl-CoA + H2O = citrate + CoA + H(+)</text>
        <dbReference type="Rhea" id="RHEA:16845"/>
        <dbReference type="ChEBI" id="CHEBI:15377"/>
        <dbReference type="ChEBI" id="CHEBI:15378"/>
        <dbReference type="ChEBI" id="CHEBI:16452"/>
        <dbReference type="ChEBI" id="CHEBI:16947"/>
        <dbReference type="ChEBI" id="CHEBI:57287"/>
        <dbReference type="ChEBI" id="CHEBI:57288"/>
        <dbReference type="EC" id="2.3.3.16"/>
    </reaction>
</comment>
<dbReference type="EMBL" id="LN899823">
    <property type="protein sequence ID" value="CUV24324.1"/>
    <property type="molecule type" value="Genomic_DNA"/>
</dbReference>
<dbReference type="GO" id="GO:0005737">
    <property type="term" value="C:cytoplasm"/>
    <property type="evidence" value="ECO:0007669"/>
    <property type="project" value="InterPro"/>
</dbReference>
<evidence type="ECO:0000256" key="2">
    <source>
        <dbReference type="ARBA" id="ARBA00010566"/>
    </source>
</evidence>
<feature type="active site" evidence="8">
    <location>
        <position position="368"/>
    </location>
</feature>
<dbReference type="PANTHER" id="PTHR42871">
    <property type="entry name" value="CITRATE SYNTHASE"/>
    <property type="match status" value="1"/>
</dbReference>
<dbReference type="InterPro" id="IPR010953">
    <property type="entry name" value="Citrate_synthase_typ-I"/>
</dbReference>
<dbReference type="EMBL" id="LN899821">
    <property type="protein sequence ID" value="CUV16875.1"/>
    <property type="molecule type" value="Genomic_DNA"/>
</dbReference>
<evidence type="ECO:0000313" key="20">
    <source>
        <dbReference type="EMBL" id="UZF16365.1"/>
    </source>
</evidence>
<dbReference type="InterPro" id="IPR016143">
    <property type="entry name" value="Citrate_synth-like_sm_a-sub"/>
</dbReference>
<dbReference type="AlphaFoldDB" id="A0A0S4VVS1"/>
<dbReference type="PANTHER" id="PTHR42871:SF1">
    <property type="entry name" value="CITRATE SYNTHASE"/>
    <property type="match status" value="1"/>
</dbReference>
<evidence type="ECO:0000256" key="10">
    <source>
        <dbReference type="RuleBase" id="RU003406"/>
    </source>
</evidence>
<proteinExistence type="inferred from homology"/>
<dbReference type="InterPro" id="IPR016142">
    <property type="entry name" value="Citrate_synth-like_lrg_a-sub"/>
</dbReference>
<dbReference type="Gene3D" id="1.10.230.10">
    <property type="entry name" value="Cytochrome P450-Terp, domain 2"/>
    <property type="match status" value="1"/>
</dbReference>
<evidence type="ECO:0000256" key="4">
    <source>
        <dbReference type="ARBA" id="ARBA00022679"/>
    </source>
</evidence>
<dbReference type="UniPathway" id="UPA00223">
    <property type="reaction ID" value="UER00717"/>
</dbReference>
<sequence>MTPSDVKATLSFSDGSPSVELPIYTGTVGPDVIDIRKLYGQTGKFTYDPGFMSTASCNSKITYIDGDKGELLYRGYAIDDLAGKCDFLEICYLLLKGELPNAKQKDEFNSTVMNHTMVHEQMQFFLRGFRRDAHPMAVLTGLVGAMSAFYPDAANINDSREREISQIRLIAKLPTLVAMAYKYNIGQPLIYPQNNLSYTGNFMRMMFATPCEDYKVNPVLERALDRIFILHADHEQNASTSTVRLAGSSGTNPIAAIAAGIACLWGPAHGGANEAALNMLEEIGSVDKIDEFIKQVKDKNSGVRLMGFGHRVYKNYDPRAKLMRETCHEVLQELGLENDRLFKLAMALEKIALEDEYFVSRKLYPNVDFYSGIVQRALGIPTSMFTCIFALARSVGWIAQWEEMITDPEYKIGRPRQLFNGAATRAVPELGKR</sequence>
<dbReference type="Gene3D" id="2.20.28.60">
    <property type="match status" value="1"/>
</dbReference>
<dbReference type="EMBL" id="LN899820">
    <property type="protein sequence ID" value="CUV56275.1"/>
    <property type="molecule type" value="Genomic_DNA"/>
</dbReference>
<evidence type="ECO:0000313" key="21">
    <source>
        <dbReference type="Proteomes" id="UP000262427"/>
    </source>
</evidence>
<evidence type="ECO:0000313" key="18">
    <source>
        <dbReference type="EMBL" id="CUV56275.1"/>
    </source>
</evidence>
<evidence type="ECO:0000256" key="8">
    <source>
        <dbReference type="PIRSR" id="PIRSR001369-1"/>
    </source>
</evidence>
<dbReference type="NCBIfam" id="TIGR01798">
    <property type="entry name" value="cit_synth_I"/>
    <property type="match status" value="1"/>
</dbReference>
<comment type="pathway">
    <text evidence="1 9">Carbohydrate metabolism; tricarboxylic acid cycle; isocitrate from oxaloacetate: step 1/2.</text>
</comment>
<evidence type="ECO:0000313" key="15">
    <source>
        <dbReference type="EMBL" id="CUV32481.1"/>
    </source>
</evidence>
<keyword evidence="16" id="KW-0012">Acyltransferase</keyword>
<dbReference type="EMBL" id="LN899826">
    <property type="protein sequence ID" value="CUV38639.1"/>
    <property type="molecule type" value="Genomic_DNA"/>
</dbReference>
<evidence type="ECO:0000313" key="19">
    <source>
        <dbReference type="EMBL" id="CUV63696.1"/>
    </source>
</evidence>
<evidence type="ECO:0000313" key="13">
    <source>
        <dbReference type="EMBL" id="CUV24324.1"/>
    </source>
</evidence>
<protein>
    <recommendedName>
        <fullName evidence="6 7">Citrate synthase</fullName>
    </recommendedName>
</protein>
<keyword evidence="3 9" id="KW-0816">Tricarboxylic acid cycle</keyword>
<reference evidence="16" key="1">
    <citation type="submission" date="2015-10" db="EMBL/GenBank/DDBJ databases">
        <authorList>
            <person name="Gilbert D.G."/>
        </authorList>
    </citation>
    <scope>NUCLEOTIDE SEQUENCE</scope>
    <source>
        <strain evidence="16">Phyl III-seqv23</strain>
    </source>
</reference>
<evidence type="ECO:0000313" key="17">
    <source>
        <dbReference type="EMBL" id="CUV44386.1"/>
    </source>
</evidence>
<dbReference type="GO" id="GO:0036440">
    <property type="term" value="F:citrate synthase activity"/>
    <property type="evidence" value="ECO:0007669"/>
    <property type="project" value="UniProtKB-EC"/>
</dbReference>
<comment type="similarity">
    <text evidence="2 7 10">Belongs to the citrate synthase family.</text>
</comment>
<evidence type="ECO:0000256" key="9">
    <source>
        <dbReference type="RuleBase" id="RU003370"/>
    </source>
</evidence>
<gene>
    <name evidence="16" type="primary">gltA</name>
    <name evidence="20" type="ORF">LH706_08000</name>
    <name evidence="12" type="ORF">PSS4_v1_190031</name>
    <name evidence="19" type="ORF">RD1301_v1_3770014</name>
    <name evidence="11" type="ORF">RSP824_07125</name>
    <name evidence="13" type="ORF">RUN1744_v1_620016</name>
    <name evidence="14" type="ORF">RUN1985_v1_290140</name>
    <name evidence="18" type="ORF">RUN215_v1_690042</name>
    <name evidence="15" type="ORF">TD1301_v1_60007</name>
    <name evidence="16" type="ORF">TF3108_v1_150044</name>
    <name evidence="17" type="ORF">TO10_v1_150125</name>
</gene>
<accession>A0A0S4VVS1</accession>
<organism evidence="16">
    <name type="scientific">Ralstonia solanacearum</name>
    <name type="common">Pseudomonas solanacearum</name>
    <dbReference type="NCBI Taxonomy" id="305"/>
    <lineage>
        <taxon>Bacteria</taxon>
        <taxon>Pseudomonadati</taxon>
        <taxon>Pseudomonadota</taxon>
        <taxon>Betaproteobacteria</taxon>
        <taxon>Burkholderiales</taxon>
        <taxon>Burkholderiaceae</taxon>
        <taxon>Ralstonia</taxon>
        <taxon>Ralstonia solanacearum species complex</taxon>
    </lineage>
</organism>
<dbReference type="EMBL" id="LN899827">
    <property type="protein sequence ID" value="CUV44386.1"/>
    <property type="molecule type" value="Genomic_DNA"/>
</dbReference>
<dbReference type="EMBL" id="LN899822">
    <property type="protein sequence ID" value="CUV63696.1"/>
    <property type="molecule type" value="Genomic_DNA"/>
</dbReference>
<dbReference type="SUPFAM" id="SSF48256">
    <property type="entry name" value="Citrate synthase"/>
    <property type="match status" value="1"/>
</dbReference>
<dbReference type="EMBL" id="CP085043">
    <property type="protein sequence ID" value="UZF16365.1"/>
    <property type="molecule type" value="Genomic_DNA"/>
</dbReference>
<dbReference type="PIRSF" id="PIRSF001369">
    <property type="entry name" value="Citrate_synth"/>
    <property type="match status" value="1"/>
</dbReference>
<dbReference type="InterPro" id="IPR002020">
    <property type="entry name" value="Citrate_synthase"/>
</dbReference>
<dbReference type="PROSITE" id="PS00480">
    <property type="entry name" value="CITRATE_SYNTHASE"/>
    <property type="match status" value="1"/>
</dbReference>